<name>A0A4U5NEA9_STECR</name>
<dbReference type="InterPro" id="IPR019819">
    <property type="entry name" value="Carboxylesterase_B_CS"/>
</dbReference>
<evidence type="ECO:0000313" key="11">
    <source>
        <dbReference type="Proteomes" id="UP000298663"/>
    </source>
</evidence>
<evidence type="ECO:0000313" key="10">
    <source>
        <dbReference type="EMBL" id="TKR80960.1"/>
    </source>
</evidence>
<dbReference type="InterPro" id="IPR029058">
    <property type="entry name" value="AB_hydrolase_fold"/>
</dbReference>
<feature type="active site" description="Charge relay system" evidence="7">
    <location>
        <position position="509"/>
    </location>
</feature>
<keyword evidence="11" id="KW-1185">Reference proteome</keyword>
<dbReference type="FunFam" id="3.40.50.1820:FF:000029">
    <property type="entry name" value="Acetylcholinesterase"/>
    <property type="match status" value="1"/>
</dbReference>
<dbReference type="PROSITE" id="PS00941">
    <property type="entry name" value="CARBOXYLESTERASE_B_2"/>
    <property type="match status" value="1"/>
</dbReference>
<evidence type="ECO:0000256" key="2">
    <source>
        <dbReference type="ARBA" id="ARBA00022487"/>
    </source>
</evidence>
<dbReference type="InterPro" id="IPR002018">
    <property type="entry name" value="CarbesteraseB"/>
</dbReference>
<dbReference type="OrthoDB" id="19653at2759"/>
<comment type="caution">
    <text evidence="10">The sequence shown here is derived from an EMBL/GenBank/DDBJ whole genome shotgun (WGS) entry which is preliminary data.</text>
</comment>
<dbReference type="GO" id="GO:0003990">
    <property type="term" value="F:acetylcholinesterase activity"/>
    <property type="evidence" value="ECO:0007669"/>
    <property type="project" value="UniProtKB-EC"/>
</dbReference>
<dbReference type="PANTHER" id="PTHR43918">
    <property type="entry name" value="ACETYLCHOLINESTERASE"/>
    <property type="match status" value="1"/>
</dbReference>
<reference evidence="10 11" key="1">
    <citation type="journal article" date="2015" name="Genome Biol.">
        <title>Comparative genomics of Steinernema reveals deeply conserved gene regulatory networks.</title>
        <authorList>
            <person name="Dillman A.R."/>
            <person name="Macchietto M."/>
            <person name="Porter C.F."/>
            <person name="Rogers A."/>
            <person name="Williams B."/>
            <person name="Antoshechkin I."/>
            <person name="Lee M.M."/>
            <person name="Goodwin Z."/>
            <person name="Lu X."/>
            <person name="Lewis E.E."/>
            <person name="Goodrich-Blair H."/>
            <person name="Stock S.P."/>
            <person name="Adams B.J."/>
            <person name="Sternberg P.W."/>
            <person name="Mortazavi A."/>
        </authorList>
    </citation>
    <scope>NUCLEOTIDE SEQUENCE [LARGE SCALE GENOMIC DNA]</scope>
    <source>
        <strain evidence="10 11">ALL</strain>
    </source>
</reference>
<dbReference type="Gene3D" id="3.40.50.1820">
    <property type="entry name" value="alpha/beta hydrolase"/>
    <property type="match status" value="1"/>
</dbReference>
<keyword evidence="3 8" id="KW-0378">Hydrolase</keyword>
<evidence type="ECO:0000259" key="9">
    <source>
        <dbReference type="Pfam" id="PF00135"/>
    </source>
</evidence>
<dbReference type="GO" id="GO:0005615">
    <property type="term" value="C:extracellular space"/>
    <property type="evidence" value="ECO:0007669"/>
    <property type="project" value="TreeGrafter"/>
</dbReference>
<keyword evidence="2" id="KW-0719">Serine esterase</keyword>
<sequence length="661" mass="75818">MKHTKTRGDNKVEQWGGWENLNFKRRVEKCPSFREEKARRMGPKIPVRSFAPILGEVHVTLHDGSPIFGETAYSQHGKLISQFIGIPFAEPPVGKLRFRKPRPKQPWRQPFNATIPPKSCVQSLDTYFGDFDGATMWNTNVPSSEDCLYLNIYIPGRLDPTKRLAVMVWVYGGGFWSGTSTLDVYDGKILASEENVIIVSMNYRVSVFGFLYMAREEAPGNMGLWDQLMAIKWVHKNIDLFGGNPDSVTLFGESAGAASVSMHMLSAKSAPYFHRAIVQSGSATSPWAIDSRKVALSRPVALYEHMRCGNMSIKDPEGWNMERVLDCLMNASAESIRDSEWTPVMEFADFPWVPVIDGDFLTEQATTSLKQGHFKTTQLLAGSNLDEAIYFIVYQLGDVFPPSEFFKKKDFITDRETWLQSISNLLPRQMLKSSLALASIIHEYEPSELPVKPHDWIDSMDKMLGDLQFTCNVNELALAHSLHGGDTFYYYFTHRASQQTWPAWMGVLHGYEINFIFGEPYNTKKYKYNEEEQELASRFMRYWANFARTGDPNKNPDGTYTPDTWPLYTASSMEYMNLTVESDYSKGAKRIGTGPRRKQCSFWKALLPNIMSAAADVGETFIRWKQQMDRWENDYITDWQLQFEQYKKYQTFRYSDQNGQC</sequence>
<dbReference type="GO" id="GO:0006581">
    <property type="term" value="P:acetylcholine catabolic process"/>
    <property type="evidence" value="ECO:0007669"/>
    <property type="project" value="TreeGrafter"/>
</dbReference>
<evidence type="ECO:0000256" key="1">
    <source>
        <dbReference type="ARBA" id="ARBA00005964"/>
    </source>
</evidence>
<proteinExistence type="inferred from homology"/>
<evidence type="ECO:0000256" key="4">
    <source>
        <dbReference type="ARBA" id="ARBA00022867"/>
    </source>
</evidence>
<reference evidence="10 11" key="2">
    <citation type="journal article" date="2019" name="G3 (Bethesda)">
        <title>Hybrid Assembly of the Genome of the Entomopathogenic Nematode Steinernema carpocapsae Identifies the X-Chromosome.</title>
        <authorList>
            <person name="Serra L."/>
            <person name="Macchietto M."/>
            <person name="Macias-Munoz A."/>
            <person name="McGill C.J."/>
            <person name="Rodriguez I.M."/>
            <person name="Rodriguez B."/>
            <person name="Murad R."/>
            <person name="Mortazavi A."/>
        </authorList>
    </citation>
    <scope>NUCLEOTIDE SEQUENCE [LARGE SCALE GENOMIC DNA]</scope>
    <source>
        <strain evidence="10 11">ALL</strain>
    </source>
</reference>
<dbReference type="GO" id="GO:0005886">
    <property type="term" value="C:plasma membrane"/>
    <property type="evidence" value="ECO:0007669"/>
    <property type="project" value="TreeGrafter"/>
</dbReference>
<dbReference type="PANTHER" id="PTHR43918:SF12">
    <property type="entry name" value="ACETYLCHOLINESTERASE 1"/>
    <property type="match status" value="1"/>
</dbReference>
<keyword evidence="4" id="KW-0531">Neurotransmitter degradation</keyword>
<dbReference type="Pfam" id="PF00135">
    <property type="entry name" value="COesterase"/>
    <property type="match status" value="1"/>
</dbReference>
<dbReference type="InterPro" id="IPR019826">
    <property type="entry name" value="Carboxylesterase_B_AS"/>
</dbReference>
<evidence type="ECO:0000256" key="5">
    <source>
        <dbReference type="ARBA" id="ARBA00023157"/>
    </source>
</evidence>
<feature type="active site" description="Charge relay system" evidence="7">
    <location>
        <position position="387"/>
    </location>
</feature>
<dbReference type="EMBL" id="AZBU02000004">
    <property type="protein sequence ID" value="TKR80960.1"/>
    <property type="molecule type" value="Genomic_DNA"/>
</dbReference>
<dbReference type="GO" id="GO:0019695">
    <property type="term" value="P:choline metabolic process"/>
    <property type="evidence" value="ECO:0007669"/>
    <property type="project" value="TreeGrafter"/>
</dbReference>
<evidence type="ECO:0000256" key="7">
    <source>
        <dbReference type="PIRSR" id="PIRSR600997-1"/>
    </source>
</evidence>
<dbReference type="PRINTS" id="PR00878">
    <property type="entry name" value="CHOLNESTRASE"/>
</dbReference>
<feature type="domain" description="Carboxylesterase type B" evidence="9">
    <location>
        <begin position="59"/>
        <end position="603"/>
    </location>
</feature>
<evidence type="ECO:0000256" key="3">
    <source>
        <dbReference type="ARBA" id="ARBA00022801"/>
    </source>
</evidence>
<comment type="catalytic activity">
    <reaction evidence="6">
        <text>acetylcholine + H2O = choline + acetate + H(+)</text>
        <dbReference type="Rhea" id="RHEA:17561"/>
        <dbReference type="ChEBI" id="CHEBI:15354"/>
        <dbReference type="ChEBI" id="CHEBI:15355"/>
        <dbReference type="ChEBI" id="CHEBI:15377"/>
        <dbReference type="ChEBI" id="CHEBI:15378"/>
        <dbReference type="ChEBI" id="CHEBI:30089"/>
        <dbReference type="EC" id="3.1.1.7"/>
    </reaction>
</comment>
<accession>A0A4U5NEA9</accession>
<comment type="similarity">
    <text evidence="1 8">Belongs to the type-B carboxylesterase/lipase family.</text>
</comment>
<feature type="active site" description="Acyl-ester intermediate" evidence="7">
    <location>
        <position position="254"/>
    </location>
</feature>
<dbReference type="CDD" id="cd00312">
    <property type="entry name" value="Esterase_lipase"/>
    <property type="match status" value="1"/>
</dbReference>
<gene>
    <name evidence="10" type="ORF">L596_014925</name>
</gene>
<dbReference type="Proteomes" id="UP000298663">
    <property type="component" value="Unassembled WGS sequence"/>
</dbReference>
<dbReference type="SUPFAM" id="SSF53474">
    <property type="entry name" value="alpha/beta-Hydrolases"/>
    <property type="match status" value="1"/>
</dbReference>
<dbReference type="STRING" id="34508.A0A4U5NEA9"/>
<organism evidence="10 11">
    <name type="scientific">Steinernema carpocapsae</name>
    <name type="common">Entomopathogenic nematode</name>
    <dbReference type="NCBI Taxonomy" id="34508"/>
    <lineage>
        <taxon>Eukaryota</taxon>
        <taxon>Metazoa</taxon>
        <taxon>Ecdysozoa</taxon>
        <taxon>Nematoda</taxon>
        <taxon>Chromadorea</taxon>
        <taxon>Rhabditida</taxon>
        <taxon>Tylenchina</taxon>
        <taxon>Panagrolaimomorpha</taxon>
        <taxon>Strongyloidoidea</taxon>
        <taxon>Steinernematidae</taxon>
        <taxon>Steinernema</taxon>
    </lineage>
</organism>
<evidence type="ECO:0000256" key="6">
    <source>
        <dbReference type="ARBA" id="ARBA00048484"/>
    </source>
</evidence>
<dbReference type="InterPro" id="IPR050654">
    <property type="entry name" value="AChE-related_enzymes"/>
</dbReference>
<evidence type="ECO:0000256" key="8">
    <source>
        <dbReference type="RuleBase" id="RU361235"/>
    </source>
</evidence>
<dbReference type="AlphaFoldDB" id="A0A4U5NEA9"/>
<dbReference type="EC" id="3.1.1.-" evidence="8"/>
<dbReference type="PROSITE" id="PS00122">
    <property type="entry name" value="CARBOXYLESTERASE_B_1"/>
    <property type="match status" value="1"/>
</dbReference>
<keyword evidence="5" id="KW-1015">Disulfide bond</keyword>
<dbReference type="InterPro" id="IPR000997">
    <property type="entry name" value="Cholinesterase"/>
</dbReference>
<protein>
    <recommendedName>
        <fullName evidence="8">Carboxylic ester hydrolase</fullName>
        <ecNumber evidence="8">3.1.1.-</ecNumber>
    </recommendedName>
</protein>